<accession>A0A3P3W852</accession>
<feature type="domain" description="Secretion system C-terminal sorting" evidence="2">
    <location>
        <begin position="418"/>
        <end position="483"/>
    </location>
</feature>
<organism evidence="3 4">
    <name type="scientific">Paenimyroides tangerinum</name>
    <dbReference type="NCBI Taxonomy" id="2488728"/>
    <lineage>
        <taxon>Bacteria</taxon>
        <taxon>Pseudomonadati</taxon>
        <taxon>Bacteroidota</taxon>
        <taxon>Flavobacteriia</taxon>
        <taxon>Flavobacteriales</taxon>
        <taxon>Flavobacteriaceae</taxon>
        <taxon>Paenimyroides</taxon>
    </lineage>
</organism>
<dbReference type="InterPro" id="IPR013517">
    <property type="entry name" value="FG-GAP"/>
</dbReference>
<dbReference type="PANTHER" id="PTHR44103:SF1">
    <property type="entry name" value="PROPROTEIN CONVERTASE P"/>
    <property type="match status" value="1"/>
</dbReference>
<evidence type="ECO:0000256" key="1">
    <source>
        <dbReference type="ARBA" id="ARBA00022729"/>
    </source>
</evidence>
<dbReference type="Pfam" id="PF18962">
    <property type="entry name" value="Por_Secre_tail"/>
    <property type="match status" value="1"/>
</dbReference>
<proteinExistence type="predicted"/>
<dbReference type="NCBIfam" id="TIGR04183">
    <property type="entry name" value="Por_Secre_tail"/>
    <property type="match status" value="1"/>
</dbReference>
<reference evidence="3 4" key="1">
    <citation type="submission" date="2018-11" db="EMBL/GenBank/DDBJ databases">
        <title>Flavobacterium sp. nov., YIM 102701-2 draft genome.</title>
        <authorList>
            <person name="Li G."/>
            <person name="Jiang Y."/>
        </authorList>
    </citation>
    <scope>NUCLEOTIDE SEQUENCE [LARGE SCALE GENOMIC DNA]</scope>
    <source>
        <strain evidence="3 4">YIM 102701-2</strain>
    </source>
</reference>
<dbReference type="RefSeq" id="WP_125018600.1">
    <property type="nucleotide sequence ID" value="NZ_RQVQ01000012.1"/>
</dbReference>
<dbReference type="AlphaFoldDB" id="A0A3P3W852"/>
<protein>
    <submittedName>
        <fullName evidence="3">T9SS C-terminal target domain-containing protein</fullName>
    </submittedName>
</protein>
<dbReference type="Pfam" id="PF13517">
    <property type="entry name" value="FG-GAP_3"/>
    <property type="match status" value="4"/>
</dbReference>
<dbReference type="Proteomes" id="UP000275719">
    <property type="component" value="Unassembled WGS sequence"/>
</dbReference>
<dbReference type="InterPro" id="IPR028994">
    <property type="entry name" value="Integrin_alpha_N"/>
</dbReference>
<dbReference type="Gene3D" id="2.130.10.130">
    <property type="entry name" value="Integrin alpha, N-terminal"/>
    <property type="match status" value="3"/>
</dbReference>
<name>A0A3P3W852_9FLAO</name>
<evidence type="ECO:0000313" key="3">
    <source>
        <dbReference type="EMBL" id="RRJ91160.1"/>
    </source>
</evidence>
<evidence type="ECO:0000313" key="4">
    <source>
        <dbReference type="Proteomes" id="UP000275719"/>
    </source>
</evidence>
<dbReference type="SUPFAM" id="SSF69318">
    <property type="entry name" value="Integrin alpha N-terminal domain"/>
    <property type="match status" value="2"/>
</dbReference>
<dbReference type="InterPro" id="IPR026444">
    <property type="entry name" value="Secre_tail"/>
</dbReference>
<dbReference type="EMBL" id="RQVQ01000012">
    <property type="protein sequence ID" value="RRJ91160.1"/>
    <property type="molecule type" value="Genomic_DNA"/>
</dbReference>
<comment type="caution">
    <text evidence="3">The sequence shown here is derived from an EMBL/GenBank/DDBJ whole genome shotgun (WGS) entry which is preliminary data.</text>
</comment>
<sequence length="490" mass="53552">MKSKLLSFFLLTTISGFSQNFILDEDSGILPVQRNWDEVHFQDIDGDGFIDLFTGGAASNYATFGRMYKNDGTGNFILDDDTTFIKKREGGLAFGDVNGDGFPDMIVSGGFGSPGENQVGLYLNDGDGNFTENLNNTFVTAREGDIRMFDFDNDGDLDIIISGLISSNNYALHLYQNDGTGNFTLNSQSGLETFGLYYAHLEIADFDDDGLLDIATVGKVSTGAQLSKIRIFKNNGNSTFTLMTQSIFNHTAKGALKVGDIDNNGTIDIVFIGNGPASSANFSGYNSAIFLNDGNANFTKAENTPFIRHTDYPSIALADFDNDGFLDVITSGRVVQSPNTHAIHFYLNNGQGNFIEVEDIPFTAHNYGKLTVGDVNNDGYNDLLITGLGDNNTAVAKLYINNIGVLNVDNKESFKFKIYPNPVQDFLNIESFSNDNLKSFEIYAINGSLIKQNIIQSNSSIDVSFLSSGVYILSITTEEGNVNRIKFIKK</sequence>
<dbReference type="PANTHER" id="PTHR44103">
    <property type="entry name" value="PROPROTEIN CONVERTASE P"/>
    <property type="match status" value="1"/>
</dbReference>
<dbReference type="OrthoDB" id="9816120at2"/>
<evidence type="ECO:0000259" key="2">
    <source>
        <dbReference type="Pfam" id="PF18962"/>
    </source>
</evidence>
<keyword evidence="4" id="KW-1185">Reference proteome</keyword>
<gene>
    <name evidence="3" type="ORF">EG240_06550</name>
</gene>
<keyword evidence="1" id="KW-0732">Signal</keyword>